<evidence type="ECO:0000313" key="5">
    <source>
        <dbReference type="Proteomes" id="UP000255279"/>
    </source>
</evidence>
<feature type="transmembrane region" description="Helical" evidence="1">
    <location>
        <begin position="45"/>
        <end position="63"/>
    </location>
</feature>
<accession>A0A1S9ZUR1</accession>
<evidence type="ECO:0008006" key="6">
    <source>
        <dbReference type="Google" id="ProtNLM"/>
    </source>
</evidence>
<keyword evidence="1" id="KW-0812">Transmembrane</keyword>
<dbReference type="EMBL" id="UGQE01000004">
    <property type="protein sequence ID" value="STZ14786.1"/>
    <property type="molecule type" value="Genomic_DNA"/>
</dbReference>
<reference evidence="2 4" key="1">
    <citation type="submission" date="2017-02" db="EMBL/GenBank/DDBJ databases">
        <title>Draft genome sequence of Moraxella caviae CCUG 355 type strain.</title>
        <authorList>
            <person name="Engstrom-Jakobsson H."/>
            <person name="Salva-Serra F."/>
            <person name="Thorell K."/>
            <person name="Gonzales-Siles L."/>
            <person name="Karlsson R."/>
            <person name="Boulund F."/>
            <person name="Engstrand L."/>
            <person name="Moore E."/>
        </authorList>
    </citation>
    <scope>NUCLEOTIDE SEQUENCE [LARGE SCALE GENOMIC DNA]</scope>
    <source>
        <strain evidence="2 4">CCUG 355</strain>
    </source>
</reference>
<feature type="transmembrane region" description="Helical" evidence="1">
    <location>
        <begin position="69"/>
        <end position="96"/>
    </location>
</feature>
<evidence type="ECO:0000313" key="2">
    <source>
        <dbReference type="EMBL" id="OOR87137.1"/>
    </source>
</evidence>
<evidence type="ECO:0000313" key="3">
    <source>
        <dbReference type="EMBL" id="STZ14786.1"/>
    </source>
</evidence>
<proteinExistence type="predicted"/>
<keyword evidence="1" id="KW-1133">Transmembrane helix</keyword>
<keyword evidence="4" id="KW-1185">Reference proteome</keyword>
<dbReference type="EMBL" id="MUXU01000085">
    <property type="protein sequence ID" value="OOR87137.1"/>
    <property type="molecule type" value="Genomic_DNA"/>
</dbReference>
<dbReference type="AlphaFoldDB" id="A0A1S9ZUR1"/>
<dbReference type="OrthoDB" id="9989991at2"/>
<organism evidence="2 4">
    <name type="scientific">Moraxella caviae</name>
    <dbReference type="NCBI Taxonomy" id="34060"/>
    <lineage>
        <taxon>Bacteria</taxon>
        <taxon>Pseudomonadati</taxon>
        <taxon>Pseudomonadota</taxon>
        <taxon>Gammaproteobacteria</taxon>
        <taxon>Moraxellales</taxon>
        <taxon>Moraxellaceae</taxon>
        <taxon>Moraxella</taxon>
    </lineage>
</organism>
<protein>
    <recommendedName>
        <fullName evidence="6">YcxB-like protein domain-containing protein</fullName>
    </recommendedName>
</protein>
<dbReference type="Proteomes" id="UP000190435">
    <property type="component" value="Unassembled WGS sequence"/>
</dbReference>
<sequence>MPNHYSANPQPNLQSSQLAQDYHLPLNINYHLTVRELHGFIMDRFFSNSLFTALMVVIMIGALRDGANGAALLAAFGVMIAVFLIYGLMLAVLSFWCRPALMMIDRDGITETMNGKTKHWAWQKVQKITLDERYLSVQLGAWYAIIPLAQIGENDAIAIYRRVRAQKALQF</sequence>
<evidence type="ECO:0000256" key="1">
    <source>
        <dbReference type="SAM" id="Phobius"/>
    </source>
</evidence>
<keyword evidence="1" id="KW-0472">Membrane</keyword>
<reference evidence="3 5" key="2">
    <citation type="submission" date="2018-06" db="EMBL/GenBank/DDBJ databases">
        <authorList>
            <consortium name="Pathogen Informatics"/>
            <person name="Doyle S."/>
        </authorList>
    </citation>
    <scope>NUCLEOTIDE SEQUENCE [LARGE SCALE GENOMIC DNA]</scope>
    <source>
        <strain evidence="3 5">NCTC10293</strain>
    </source>
</reference>
<evidence type="ECO:0000313" key="4">
    <source>
        <dbReference type="Proteomes" id="UP000190435"/>
    </source>
</evidence>
<gene>
    <name evidence="2" type="ORF">B0181_10960</name>
    <name evidence="3" type="ORF">NCTC10293_02383</name>
</gene>
<dbReference type="RefSeq" id="WP_078277521.1">
    <property type="nucleotide sequence ID" value="NZ_CAACXO010000085.1"/>
</dbReference>
<dbReference type="Proteomes" id="UP000255279">
    <property type="component" value="Unassembled WGS sequence"/>
</dbReference>
<name>A0A1S9ZUR1_9GAMM</name>